<sequence>MQESTITVTSRDGIDLHVYRWAPEGEPRAVVQIQHGLAEHAARYRRFAEALTAAGYLVYAPDARGSGLTAAGDYGAWGADGWAGWVDDVDALHRRLREDDPGLDVALFGHSMGSFASQQYLLDHADDVQAVILSGTGDPEVIAAMLGSDAPADLSVFNAPFEHRTGFEWLSRDEAEVDAYVADPMCGWAAPSPAGMGSLARAAGTEALAAIRPDLPVLLISGHDDPVGGEKGDGVETVAKRYSDAGLRDVEVHLYPGARHEVLNETNRDEVTADVLAFLDRTVGAGRPA</sequence>
<dbReference type="InterPro" id="IPR051044">
    <property type="entry name" value="MAG_DAG_Lipase"/>
</dbReference>
<dbReference type="Proteomes" id="UP001157126">
    <property type="component" value="Unassembled WGS sequence"/>
</dbReference>
<comment type="caution">
    <text evidence="2">The sequence shown here is derived from an EMBL/GenBank/DDBJ whole genome shotgun (WGS) entry which is preliminary data.</text>
</comment>
<dbReference type="Pfam" id="PF12146">
    <property type="entry name" value="Hydrolase_4"/>
    <property type="match status" value="1"/>
</dbReference>
<accession>A0ABQ6IX08</accession>
<gene>
    <name evidence="2" type="ORF">GCM10025883_33170</name>
</gene>
<dbReference type="Gene3D" id="3.40.50.1820">
    <property type="entry name" value="alpha/beta hydrolase"/>
    <property type="match status" value="1"/>
</dbReference>
<feature type="domain" description="Serine aminopeptidase S33" evidence="1">
    <location>
        <begin position="26"/>
        <end position="267"/>
    </location>
</feature>
<reference evidence="3" key="1">
    <citation type="journal article" date="2019" name="Int. J. Syst. Evol. Microbiol.">
        <title>The Global Catalogue of Microorganisms (GCM) 10K type strain sequencing project: providing services to taxonomists for standard genome sequencing and annotation.</title>
        <authorList>
            <consortium name="The Broad Institute Genomics Platform"/>
            <consortium name="The Broad Institute Genome Sequencing Center for Infectious Disease"/>
            <person name="Wu L."/>
            <person name="Ma J."/>
        </authorList>
    </citation>
    <scope>NUCLEOTIDE SEQUENCE [LARGE SCALE GENOMIC DNA]</scope>
    <source>
        <strain evidence="3">NBRC 113072</strain>
    </source>
</reference>
<dbReference type="InterPro" id="IPR022742">
    <property type="entry name" value="Hydrolase_4"/>
</dbReference>
<dbReference type="RefSeq" id="WP_284304833.1">
    <property type="nucleotide sequence ID" value="NZ_BSUO01000001.1"/>
</dbReference>
<keyword evidence="3" id="KW-1185">Reference proteome</keyword>
<proteinExistence type="predicted"/>
<evidence type="ECO:0000313" key="3">
    <source>
        <dbReference type="Proteomes" id="UP001157126"/>
    </source>
</evidence>
<dbReference type="InterPro" id="IPR029058">
    <property type="entry name" value="AB_hydrolase_fold"/>
</dbReference>
<dbReference type="PANTHER" id="PTHR11614">
    <property type="entry name" value="PHOSPHOLIPASE-RELATED"/>
    <property type="match status" value="1"/>
</dbReference>
<name>A0ABQ6IX08_9MICO</name>
<dbReference type="SUPFAM" id="SSF53474">
    <property type="entry name" value="alpha/beta-Hydrolases"/>
    <property type="match status" value="1"/>
</dbReference>
<protein>
    <recommendedName>
        <fullName evidence="1">Serine aminopeptidase S33 domain-containing protein</fullName>
    </recommendedName>
</protein>
<organism evidence="2 3">
    <name type="scientific">Mobilicoccus caccae</name>
    <dbReference type="NCBI Taxonomy" id="1859295"/>
    <lineage>
        <taxon>Bacteria</taxon>
        <taxon>Bacillati</taxon>
        <taxon>Actinomycetota</taxon>
        <taxon>Actinomycetes</taxon>
        <taxon>Micrococcales</taxon>
        <taxon>Dermatophilaceae</taxon>
        <taxon>Mobilicoccus</taxon>
    </lineage>
</organism>
<evidence type="ECO:0000313" key="2">
    <source>
        <dbReference type="EMBL" id="GMA41272.1"/>
    </source>
</evidence>
<evidence type="ECO:0000259" key="1">
    <source>
        <dbReference type="Pfam" id="PF12146"/>
    </source>
</evidence>
<dbReference type="EMBL" id="BSUO01000001">
    <property type="protein sequence ID" value="GMA41272.1"/>
    <property type="molecule type" value="Genomic_DNA"/>
</dbReference>